<feature type="active site" description="Proton donor" evidence="4">
    <location>
        <position position="283"/>
    </location>
</feature>
<keyword evidence="2 4" id="KW-0378">Hydrolase</keyword>
<dbReference type="OrthoDB" id="9803686at2"/>
<dbReference type="Gene3D" id="3.20.20.80">
    <property type="entry name" value="Glycosidases"/>
    <property type="match status" value="1"/>
</dbReference>
<dbReference type="SUPFAM" id="SSF51445">
    <property type="entry name" value="(Trans)glycosidases"/>
    <property type="match status" value="1"/>
</dbReference>
<dbReference type="PANTHER" id="PTHR40079">
    <property type="entry name" value="MANNAN ENDO-1,4-BETA-MANNOSIDASE E-RELATED"/>
    <property type="match status" value="1"/>
</dbReference>
<evidence type="ECO:0000313" key="7">
    <source>
        <dbReference type="Proteomes" id="UP000282311"/>
    </source>
</evidence>
<evidence type="ECO:0000256" key="4">
    <source>
        <dbReference type="PROSITE-ProRule" id="PRU01100"/>
    </source>
</evidence>
<comment type="similarity">
    <text evidence="1 4">Belongs to the glycosyl hydrolase 26 family.</text>
</comment>
<dbReference type="PROSITE" id="PS51764">
    <property type="entry name" value="GH26"/>
    <property type="match status" value="1"/>
</dbReference>
<evidence type="ECO:0000256" key="3">
    <source>
        <dbReference type="ARBA" id="ARBA00023295"/>
    </source>
</evidence>
<dbReference type="InterPro" id="IPR000805">
    <property type="entry name" value="Glyco_hydro_26"/>
</dbReference>
<accession>A0A3B0CJ98</accession>
<dbReference type="AlphaFoldDB" id="A0A3B0CJ98"/>
<reference evidence="6 7" key="1">
    <citation type="journal article" date="2007" name="Int. J. Syst. Evol. Microbiol.">
        <title>Paenibacillus ginsengarvi sp. nov., isolated from soil from ginseng cultivation.</title>
        <authorList>
            <person name="Yoon M.H."/>
            <person name="Ten L.N."/>
            <person name="Im W.T."/>
        </authorList>
    </citation>
    <scope>NUCLEOTIDE SEQUENCE [LARGE SCALE GENOMIC DNA]</scope>
    <source>
        <strain evidence="6 7">KCTC 13059</strain>
    </source>
</reference>
<keyword evidence="3 4" id="KW-0326">Glycosidase</keyword>
<proteinExistence type="inferred from homology"/>
<feature type="domain" description="GH26" evidence="5">
    <location>
        <begin position="162"/>
        <end position="456"/>
    </location>
</feature>
<dbReference type="GO" id="GO:0016985">
    <property type="term" value="F:mannan endo-1,4-beta-mannosidase activity"/>
    <property type="evidence" value="ECO:0007669"/>
    <property type="project" value="InterPro"/>
</dbReference>
<protein>
    <submittedName>
        <fullName evidence="6">Endoglucanase</fullName>
    </submittedName>
</protein>
<dbReference type="EMBL" id="RBAH01000006">
    <property type="protein sequence ID" value="RKN85080.1"/>
    <property type="molecule type" value="Genomic_DNA"/>
</dbReference>
<dbReference type="GO" id="GO:0006080">
    <property type="term" value="P:substituted mannan metabolic process"/>
    <property type="evidence" value="ECO:0007669"/>
    <property type="project" value="InterPro"/>
</dbReference>
<sequence>MASYTYLPYGYQLQYPKQMKTDDSMAAIRTRFYDDHTLIDVYYDDFNHTVTDAAAYIGYGNRFAKNGSDHRVTKDKSMKVAGSKVHVLKWERDKLERVENDKPYYASAEIVKNDREVYTIQIKSDRPIHNEMDIVHSFRMFPPQGSANIGKVTTRKPLRANKETAYLYNRLFLSDGLKWGIYEPDAAESKMNRLLDLEHKLDYTFGLLIRYQSLDTGFPAEDLNKIYENGRFAVLTLQTMHYNKDNSSIMYDILKGKYDEYLMKYAQDIKAFGHPLLFRLDNEMNGDWVPYSSYHNSKDTEIYTEMWTYIHDIFSRNEVDNVLWVWNPNNLSKPGFAWNHTLLYYPGDDYVDVVGLTAYNTGTFYEGEDWSTFHELYAPLYAQYDEWFDQPMMIAEFGSSSIGGDKVEWVNRMFGELDQYPKIKAAVWWSHMDFDPNNQPARIYKLDESPELVETFHKHLQSYKPYASAIRR</sequence>
<evidence type="ECO:0000313" key="6">
    <source>
        <dbReference type="EMBL" id="RKN85080.1"/>
    </source>
</evidence>
<comment type="caution">
    <text evidence="6">The sequence shown here is derived from an EMBL/GenBank/DDBJ whole genome shotgun (WGS) entry which is preliminary data.</text>
</comment>
<dbReference type="InterPro" id="IPR022790">
    <property type="entry name" value="GH26_dom"/>
</dbReference>
<gene>
    <name evidence="6" type="ORF">D7M11_10015</name>
</gene>
<name>A0A3B0CJ98_9BACL</name>
<evidence type="ECO:0000259" key="5">
    <source>
        <dbReference type="PROSITE" id="PS51764"/>
    </source>
</evidence>
<evidence type="ECO:0000256" key="2">
    <source>
        <dbReference type="ARBA" id="ARBA00022801"/>
    </source>
</evidence>
<dbReference type="Pfam" id="PF02156">
    <property type="entry name" value="Glyco_hydro_26"/>
    <property type="match status" value="1"/>
</dbReference>
<dbReference type="PANTHER" id="PTHR40079:SF4">
    <property type="entry name" value="GH26 DOMAIN-CONTAINING PROTEIN-RELATED"/>
    <property type="match status" value="1"/>
</dbReference>
<feature type="active site" description="Nucleophile" evidence="4">
    <location>
        <position position="396"/>
    </location>
</feature>
<dbReference type="InterPro" id="IPR017853">
    <property type="entry name" value="GH"/>
</dbReference>
<organism evidence="6 7">
    <name type="scientific">Paenibacillus ginsengarvi</name>
    <dbReference type="NCBI Taxonomy" id="400777"/>
    <lineage>
        <taxon>Bacteria</taxon>
        <taxon>Bacillati</taxon>
        <taxon>Bacillota</taxon>
        <taxon>Bacilli</taxon>
        <taxon>Bacillales</taxon>
        <taxon>Paenibacillaceae</taxon>
        <taxon>Paenibacillus</taxon>
    </lineage>
</organism>
<dbReference type="Proteomes" id="UP000282311">
    <property type="component" value="Unassembled WGS sequence"/>
</dbReference>
<keyword evidence="7" id="KW-1185">Reference proteome</keyword>
<evidence type="ECO:0000256" key="1">
    <source>
        <dbReference type="ARBA" id="ARBA00007754"/>
    </source>
</evidence>